<dbReference type="InterPro" id="IPR045174">
    <property type="entry name" value="Dof"/>
</dbReference>
<sequence>MAAKFNSAAGVTVGQQNSGGPALKCPRCDSTNTKFCYYNNYSLSQPRHFCKACKRYWTRGGTLRNVPVGGGCRKNKRPSKPNPAVGKIRPPTTETLQLPPLPPANSAANGFFLPWFDLDLQPLGYEELFKSGISGHLPDLRQPLLDSQTLAATAAAENFLPWVSCDDFPAMSVAGAQNPLDGICSSFPGKSPYLYLAGDGGAIVPSNHHLHARTG</sequence>
<evidence type="ECO:0000256" key="10">
    <source>
        <dbReference type="SAM" id="MobiDB-lite"/>
    </source>
</evidence>
<evidence type="ECO:0000256" key="1">
    <source>
        <dbReference type="ARBA" id="ARBA00022723"/>
    </source>
</evidence>
<dbReference type="GO" id="GO:0005634">
    <property type="term" value="C:nucleus"/>
    <property type="evidence" value="ECO:0007669"/>
    <property type="project" value="UniProtKB-SubCell"/>
</dbReference>
<dbReference type="AlphaFoldDB" id="A0A2I0ARM2"/>
<keyword evidence="13" id="KW-1185">Reference proteome</keyword>
<evidence type="ECO:0000256" key="9">
    <source>
        <dbReference type="RuleBase" id="RU369094"/>
    </source>
</evidence>
<dbReference type="STRING" id="1088818.A0A2I0ARM2"/>
<evidence type="ECO:0000313" key="12">
    <source>
        <dbReference type="EMBL" id="PKA58116.1"/>
    </source>
</evidence>
<dbReference type="InterPro" id="IPR003851">
    <property type="entry name" value="Znf_Dof"/>
</dbReference>
<proteinExistence type="predicted"/>
<keyword evidence="1 9" id="KW-0479">Metal-binding</keyword>
<dbReference type="PROSITE" id="PS50884">
    <property type="entry name" value="ZF_DOF_2"/>
    <property type="match status" value="1"/>
</dbReference>
<organism evidence="12 13">
    <name type="scientific">Apostasia shenzhenica</name>
    <dbReference type="NCBI Taxonomy" id="1088818"/>
    <lineage>
        <taxon>Eukaryota</taxon>
        <taxon>Viridiplantae</taxon>
        <taxon>Streptophyta</taxon>
        <taxon>Embryophyta</taxon>
        <taxon>Tracheophyta</taxon>
        <taxon>Spermatophyta</taxon>
        <taxon>Magnoliopsida</taxon>
        <taxon>Liliopsida</taxon>
        <taxon>Asparagales</taxon>
        <taxon>Orchidaceae</taxon>
        <taxon>Apostasioideae</taxon>
        <taxon>Apostasia</taxon>
    </lineage>
</organism>
<evidence type="ECO:0000256" key="4">
    <source>
        <dbReference type="ARBA" id="ARBA00023015"/>
    </source>
</evidence>
<dbReference type="PROSITE" id="PS01361">
    <property type="entry name" value="ZF_DOF_1"/>
    <property type="match status" value="1"/>
</dbReference>
<dbReference type="OrthoDB" id="1927254at2759"/>
<dbReference type="EMBL" id="KZ451956">
    <property type="protein sequence ID" value="PKA58116.1"/>
    <property type="molecule type" value="Genomic_DNA"/>
</dbReference>
<evidence type="ECO:0000313" key="13">
    <source>
        <dbReference type="Proteomes" id="UP000236161"/>
    </source>
</evidence>
<evidence type="ECO:0000256" key="5">
    <source>
        <dbReference type="ARBA" id="ARBA00023125"/>
    </source>
</evidence>
<evidence type="ECO:0000256" key="3">
    <source>
        <dbReference type="ARBA" id="ARBA00022833"/>
    </source>
</evidence>
<keyword evidence="4 9" id="KW-0805">Transcription regulation</keyword>
<keyword evidence="6 9" id="KW-0804">Transcription</keyword>
<evidence type="ECO:0000259" key="11">
    <source>
        <dbReference type="PROSITE" id="PS50884"/>
    </source>
</evidence>
<dbReference type="Proteomes" id="UP000236161">
    <property type="component" value="Unassembled WGS sequence"/>
</dbReference>
<dbReference type="PANTHER" id="PTHR31992">
    <property type="entry name" value="DOF ZINC FINGER PROTEIN DOF1.4-RELATED"/>
    <property type="match status" value="1"/>
</dbReference>
<evidence type="ECO:0000256" key="2">
    <source>
        <dbReference type="ARBA" id="ARBA00022771"/>
    </source>
</evidence>
<dbReference type="PANTHER" id="PTHR31992:SF123">
    <property type="entry name" value="DOF ZINC FINGER PROTEIN"/>
    <property type="match status" value="1"/>
</dbReference>
<keyword evidence="3 9" id="KW-0862">Zinc</keyword>
<dbReference type="GO" id="GO:0003677">
    <property type="term" value="F:DNA binding"/>
    <property type="evidence" value="ECO:0007669"/>
    <property type="project" value="UniProtKB-UniRule"/>
</dbReference>
<feature type="domain" description="Dof-type" evidence="11">
    <location>
        <begin position="23"/>
        <end position="77"/>
    </location>
</feature>
<protein>
    <recommendedName>
        <fullName evidence="9">Dof zinc finger protein</fullName>
    </recommendedName>
</protein>
<accession>A0A2I0ARM2</accession>
<gene>
    <name evidence="12" type="primary">DOF1.4</name>
    <name evidence="12" type="ORF">AXF42_Ash019820</name>
</gene>
<dbReference type="Pfam" id="PF02701">
    <property type="entry name" value="Zn_ribbon_Dof"/>
    <property type="match status" value="1"/>
</dbReference>
<comment type="function">
    <text evidence="9">Transcription factor that binds specifically to a 5'-AA[AG]G-3' consensus core sequence.</text>
</comment>
<evidence type="ECO:0000256" key="6">
    <source>
        <dbReference type="ARBA" id="ARBA00023163"/>
    </source>
</evidence>
<keyword evidence="7 8" id="KW-0539">Nucleus</keyword>
<reference evidence="12 13" key="1">
    <citation type="journal article" date="2017" name="Nature">
        <title>The Apostasia genome and the evolution of orchids.</title>
        <authorList>
            <person name="Zhang G.Q."/>
            <person name="Liu K.W."/>
            <person name="Li Z."/>
            <person name="Lohaus R."/>
            <person name="Hsiao Y.Y."/>
            <person name="Niu S.C."/>
            <person name="Wang J.Y."/>
            <person name="Lin Y.C."/>
            <person name="Xu Q."/>
            <person name="Chen L.J."/>
            <person name="Yoshida K."/>
            <person name="Fujiwara S."/>
            <person name="Wang Z.W."/>
            <person name="Zhang Y.Q."/>
            <person name="Mitsuda N."/>
            <person name="Wang M."/>
            <person name="Liu G.H."/>
            <person name="Pecoraro L."/>
            <person name="Huang H.X."/>
            <person name="Xiao X.J."/>
            <person name="Lin M."/>
            <person name="Wu X.Y."/>
            <person name="Wu W.L."/>
            <person name="Chen Y.Y."/>
            <person name="Chang S.B."/>
            <person name="Sakamoto S."/>
            <person name="Ohme-Takagi M."/>
            <person name="Yagi M."/>
            <person name="Zeng S.J."/>
            <person name="Shen C.Y."/>
            <person name="Yeh C.M."/>
            <person name="Luo Y.B."/>
            <person name="Tsai W.C."/>
            <person name="Van de Peer Y."/>
            <person name="Liu Z.J."/>
        </authorList>
    </citation>
    <scope>NUCLEOTIDE SEQUENCE [LARGE SCALE GENOMIC DNA]</scope>
    <source>
        <strain evidence="13">cv. Shenzhen</strain>
        <tissue evidence="12">Stem</tissue>
    </source>
</reference>
<comment type="subcellular location">
    <subcellularLocation>
        <location evidence="8 9">Nucleus</location>
    </subcellularLocation>
</comment>
<evidence type="ECO:0000256" key="8">
    <source>
        <dbReference type="PROSITE-ProRule" id="PRU00071"/>
    </source>
</evidence>
<dbReference type="GO" id="GO:0008270">
    <property type="term" value="F:zinc ion binding"/>
    <property type="evidence" value="ECO:0007669"/>
    <property type="project" value="UniProtKB-KW"/>
</dbReference>
<evidence type="ECO:0000256" key="7">
    <source>
        <dbReference type="ARBA" id="ARBA00023242"/>
    </source>
</evidence>
<keyword evidence="5 8" id="KW-0238">DNA-binding</keyword>
<name>A0A2I0ARM2_9ASPA</name>
<keyword evidence="2 8" id="KW-0863">Zinc-finger</keyword>
<feature type="region of interest" description="Disordered" evidence="10">
    <location>
        <begin position="68"/>
        <end position="95"/>
    </location>
</feature>
<dbReference type="GO" id="GO:0003700">
    <property type="term" value="F:DNA-binding transcription factor activity"/>
    <property type="evidence" value="ECO:0007669"/>
    <property type="project" value="UniProtKB-UniRule"/>
</dbReference>